<organism evidence="3">
    <name type="scientific">Oikopleura dioica</name>
    <name type="common">Tunicate</name>
    <dbReference type="NCBI Taxonomy" id="34765"/>
    <lineage>
        <taxon>Eukaryota</taxon>
        <taxon>Metazoa</taxon>
        <taxon>Chordata</taxon>
        <taxon>Tunicata</taxon>
        <taxon>Appendicularia</taxon>
        <taxon>Copelata</taxon>
        <taxon>Oikopleuridae</taxon>
        <taxon>Oikopleura</taxon>
    </lineage>
</organism>
<proteinExistence type="predicted"/>
<accession>E4WSJ4</accession>
<dbReference type="PANTHER" id="PTHR23120:SF0">
    <property type="entry name" value="MAESTRO HEAT-LIKE REPEAT FAMILY MEMBER 1"/>
    <property type="match status" value="1"/>
</dbReference>
<feature type="repeat" description="HEAT" evidence="1">
    <location>
        <begin position="529"/>
        <end position="558"/>
    </location>
</feature>
<keyword evidence="4" id="KW-1185">Reference proteome</keyword>
<protein>
    <recommendedName>
        <fullName evidence="2">Maestro/Maestro-like HEAT-repeats domain-containing protein</fullName>
    </recommendedName>
</protein>
<evidence type="ECO:0000313" key="4">
    <source>
        <dbReference type="Proteomes" id="UP000001307"/>
    </source>
</evidence>
<dbReference type="InterPro" id="IPR011989">
    <property type="entry name" value="ARM-like"/>
</dbReference>
<evidence type="ECO:0000256" key="1">
    <source>
        <dbReference type="PROSITE-ProRule" id="PRU00103"/>
    </source>
</evidence>
<dbReference type="InterPro" id="IPR021133">
    <property type="entry name" value="HEAT_type_2"/>
</dbReference>
<dbReference type="EMBL" id="FN653015">
    <property type="protein sequence ID" value="CBY20727.1"/>
    <property type="molecule type" value="Genomic_DNA"/>
</dbReference>
<sequence length="558" mass="62051">MKTLIGKLRRLPNSHVKSRAGILSIFAIISAQSPDDVIDELIQGDKSFCDVNSLYTHIWRHLAPKPFIGEQFWKILREKICVGEIFSDCTTLYNGRRPSKIKIVELDFLGALCAALEVVPRLSADVIKENLAKYLSLLIGRWAMLIDASFPLTQFGSSKASTTTPSIIMAELLKVIFQKIHLLSASKKARILPNTNTEDRITTQIVCKGLKSVINAIALDDMKFLCDLTKHQMDNLDDLSSWEADLATISILSDTMVILSQSLKSSNDQNEADTLLNIMKKLSSICECSTTMTTVKFIAINGLGNLFLPPEIRCLVDVDDVFKSLLELFLSILRGSQEDLILSEAFHGITKVVRNSVKPPMSSFRKPIFQMATTFFQKANPATRKSAVEVITVLSVNFRDDEDKEDFVEELHRNLFDVLICLADNDKDVKHAAQDVLLSIAPLMVDDCAQLIIKNAKSDNLHTGEFTAEFCCRFVKNYSIEQSIAMITTAKDRLSSSSGSVRGQATTIIGALTKDFPESSKLAPLAAELLPIFVKMLHDECPDARARAGEVLSFIYKF</sequence>
<dbReference type="PANTHER" id="PTHR23120">
    <property type="entry name" value="MAESTRO-RELATED HEAT DOMAIN-CONTAINING"/>
    <property type="match status" value="1"/>
</dbReference>
<dbReference type="Pfam" id="PF23227">
    <property type="entry name" value="HEAT_MROH2B_C"/>
    <property type="match status" value="1"/>
</dbReference>
<reference evidence="3" key="1">
    <citation type="journal article" date="2010" name="Science">
        <title>Plasticity of animal genome architecture unmasked by rapid evolution of a pelagic tunicate.</title>
        <authorList>
            <person name="Denoeud F."/>
            <person name="Henriet S."/>
            <person name="Mungpakdee S."/>
            <person name="Aury J.M."/>
            <person name="Da Silva C."/>
            <person name="Brinkmann H."/>
            <person name="Mikhaleva J."/>
            <person name="Olsen L.C."/>
            <person name="Jubin C."/>
            <person name="Canestro C."/>
            <person name="Bouquet J.M."/>
            <person name="Danks G."/>
            <person name="Poulain J."/>
            <person name="Campsteijn C."/>
            <person name="Adamski M."/>
            <person name="Cross I."/>
            <person name="Yadetie F."/>
            <person name="Muffato M."/>
            <person name="Louis A."/>
            <person name="Butcher S."/>
            <person name="Tsagkogeorga G."/>
            <person name="Konrad A."/>
            <person name="Singh S."/>
            <person name="Jensen M.F."/>
            <person name="Cong E.H."/>
            <person name="Eikeseth-Otteraa H."/>
            <person name="Noel B."/>
            <person name="Anthouard V."/>
            <person name="Porcel B.M."/>
            <person name="Kachouri-Lafond R."/>
            <person name="Nishino A."/>
            <person name="Ugolini M."/>
            <person name="Chourrout P."/>
            <person name="Nishida H."/>
            <person name="Aasland R."/>
            <person name="Huzurbazar S."/>
            <person name="Westhof E."/>
            <person name="Delsuc F."/>
            <person name="Lehrach H."/>
            <person name="Reinhardt R."/>
            <person name="Weissenbach J."/>
            <person name="Roy S.W."/>
            <person name="Artiguenave F."/>
            <person name="Postlethwait J.H."/>
            <person name="Manak J.R."/>
            <person name="Thompson E.M."/>
            <person name="Jaillon O."/>
            <person name="Du Pasquier L."/>
            <person name="Boudinot P."/>
            <person name="Liberles D.A."/>
            <person name="Volff J.N."/>
            <person name="Philippe H."/>
            <person name="Lenhard B."/>
            <person name="Roest Crollius H."/>
            <person name="Wincker P."/>
            <person name="Chourrout D."/>
        </authorList>
    </citation>
    <scope>NUCLEOTIDE SEQUENCE [LARGE SCALE GENOMIC DNA]</scope>
</reference>
<dbReference type="InterPro" id="IPR016024">
    <property type="entry name" value="ARM-type_fold"/>
</dbReference>
<dbReference type="InterPro" id="IPR045206">
    <property type="entry name" value="Maestro_heat-like_prot"/>
</dbReference>
<dbReference type="InParanoid" id="E4WSJ4"/>
<evidence type="ECO:0000259" key="2">
    <source>
        <dbReference type="Pfam" id="PF23227"/>
    </source>
</evidence>
<feature type="domain" description="Maestro/Maestro-like HEAT-repeats" evidence="2">
    <location>
        <begin position="293"/>
        <end position="555"/>
    </location>
</feature>
<dbReference type="OrthoDB" id="1884734at2759"/>
<evidence type="ECO:0000313" key="3">
    <source>
        <dbReference type="EMBL" id="CBY20727.1"/>
    </source>
</evidence>
<dbReference type="InterPro" id="IPR055406">
    <property type="entry name" value="HEAT_Maestro"/>
</dbReference>
<dbReference type="AlphaFoldDB" id="E4WSJ4"/>
<dbReference type="SUPFAM" id="SSF48371">
    <property type="entry name" value="ARM repeat"/>
    <property type="match status" value="1"/>
</dbReference>
<gene>
    <name evidence="3" type="ORF">GSOID_T00000730001</name>
</gene>
<dbReference type="GO" id="GO:0005737">
    <property type="term" value="C:cytoplasm"/>
    <property type="evidence" value="ECO:0007669"/>
    <property type="project" value="TreeGrafter"/>
</dbReference>
<dbReference type="Gene3D" id="1.25.10.10">
    <property type="entry name" value="Leucine-rich Repeat Variant"/>
    <property type="match status" value="1"/>
</dbReference>
<dbReference type="Proteomes" id="UP000001307">
    <property type="component" value="Unassembled WGS sequence"/>
</dbReference>
<name>E4WSJ4_OIKDI</name>
<dbReference type="PROSITE" id="PS50077">
    <property type="entry name" value="HEAT_REPEAT"/>
    <property type="match status" value="1"/>
</dbReference>